<dbReference type="Gene3D" id="3.40.190.10">
    <property type="entry name" value="Periplasmic binding protein-like II"/>
    <property type="match status" value="2"/>
</dbReference>
<feature type="non-terminal residue" evidence="1">
    <location>
        <position position="444"/>
    </location>
</feature>
<accession>A0A3B0UMH7</accession>
<dbReference type="InterPro" id="IPR050490">
    <property type="entry name" value="Bact_solute-bd_prot1"/>
</dbReference>
<dbReference type="PANTHER" id="PTHR43649:SF30">
    <property type="entry name" value="ABC TRANSPORTER SUBSTRATE-BINDING PROTEIN"/>
    <property type="match status" value="1"/>
</dbReference>
<protein>
    <recommendedName>
        <fullName evidence="2">Extracellular solute-binding protein</fullName>
    </recommendedName>
</protein>
<dbReference type="PANTHER" id="PTHR43649">
    <property type="entry name" value="ARABINOSE-BINDING PROTEIN-RELATED"/>
    <property type="match status" value="1"/>
</dbReference>
<gene>
    <name evidence="1" type="ORF">MNBD_CHLOROFLEXI01-227</name>
</gene>
<dbReference type="SUPFAM" id="SSF53850">
    <property type="entry name" value="Periplasmic binding protein-like II"/>
    <property type="match status" value="2"/>
</dbReference>
<dbReference type="EMBL" id="UOEU01000343">
    <property type="protein sequence ID" value="VAW32295.1"/>
    <property type="molecule type" value="Genomic_DNA"/>
</dbReference>
<feature type="non-terminal residue" evidence="1">
    <location>
        <position position="1"/>
    </location>
</feature>
<sequence>LALINSGMAAIWNVTHVLYDENDENMGVTAVPRGQNGFAAEPIVSGFAISRGTRSPEAAWQLLDFLSRQLPQDSVGDFGSFVPVRRSVAAATNYWEQLPAELAPVLQYTAENSAPPRINSQASELLLEAFAAHIDDNIPVTVALAQSAEAISAVPTPSATEVIIVPEAEPEIPADAIQITFTTYSYLFQQQQLLAEQFQNENPSIIVNVKRPDDTPGLIHYENLLTDNSDCFIESALALQDDELRAATLPLGPLLEVDGSLQLDDFYLLPSSYFIEDGQLLAVPSFTWTQLLEYNRDLFQEANLPEPSLDWTMGDFLEIALQITQGEGEEKLYMYSEFSPYLINFGLPSFDVEYIDNSMDIPTFNYEATVEMLTWYTDLIRLYEVQTPLIDDPIQNSTQFETAIRDGRVALWPFPESSILEQKSGTALGFEVGLVPYPLGPSGS</sequence>
<organism evidence="1">
    <name type="scientific">hydrothermal vent metagenome</name>
    <dbReference type="NCBI Taxonomy" id="652676"/>
    <lineage>
        <taxon>unclassified sequences</taxon>
        <taxon>metagenomes</taxon>
        <taxon>ecological metagenomes</taxon>
    </lineage>
</organism>
<dbReference type="AlphaFoldDB" id="A0A3B0UMH7"/>
<proteinExistence type="predicted"/>
<reference evidence="1" key="1">
    <citation type="submission" date="2018-06" db="EMBL/GenBank/DDBJ databases">
        <authorList>
            <person name="Zhirakovskaya E."/>
        </authorList>
    </citation>
    <scope>NUCLEOTIDE SEQUENCE</scope>
</reference>
<evidence type="ECO:0008006" key="2">
    <source>
        <dbReference type="Google" id="ProtNLM"/>
    </source>
</evidence>
<name>A0A3B0UMH7_9ZZZZ</name>
<evidence type="ECO:0000313" key="1">
    <source>
        <dbReference type="EMBL" id="VAW32295.1"/>
    </source>
</evidence>